<feature type="compositionally biased region" description="Basic residues" evidence="1">
    <location>
        <begin position="40"/>
        <end position="50"/>
    </location>
</feature>
<evidence type="ECO:0000256" key="1">
    <source>
        <dbReference type="SAM" id="MobiDB-lite"/>
    </source>
</evidence>
<accession>G7K366</accession>
<keyword evidence="4" id="KW-1185">Reference proteome</keyword>
<dbReference type="PaxDb" id="3880-AET00238"/>
<gene>
    <name evidence="2" type="ordered locus">MTR_5g089880</name>
</gene>
<evidence type="ECO:0000313" key="2">
    <source>
        <dbReference type="EMBL" id="AET00238.1"/>
    </source>
</evidence>
<proteinExistence type="predicted"/>
<evidence type="ECO:0000313" key="3">
    <source>
        <dbReference type="EnsemblPlants" id="AET00238"/>
    </source>
</evidence>
<dbReference type="HOGENOM" id="CLU_2999506_0_0_1"/>
<reference evidence="3" key="3">
    <citation type="submission" date="2015-04" db="UniProtKB">
        <authorList>
            <consortium name="EnsemblPlants"/>
        </authorList>
    </citation>
    <scope>IDENTIFICATION</scope>
    <source>
        <strain evidence="3">cv. Jemalong A17</strain>
    </source>
</reference>
<organism evidence="2 4">
    <name type="scientific">Medicago truncatula</name>
    <name type="common">Barrel medic</name>
    <name type="synonym">Medicago tribuloides</name>
    <dbReference type="NCBI Taxonomy" id="3880"/>
    <lineage>
        <taxon>Eukaryota</taxon>
        <taxon>Viridiplantae</taxon>
        <taxon>Streptophyta</taxon>
        <taxon>Embryophyta</taxon>
        <taxon>Tracheophyta</taxon>
        <taxon>Spermatophyta</taxon>
        <taxon>Magnoliopsida</taxon>
        <taxon>eudicotyledons</taxon>
        <taxon>Gunneridae</taxon>
        <taxon>Pentapetalae</taxon>
        <taxon>rosids</taxon>
        <taxon>fabids</taxon>
        <taxon>Fabales</taxon>
        <taxon>Fabaceae</taxon>
        <taxon>Papilionoideae</taxon>
        <taxon>50 kb inversion clade</taxon>
        <taxon>NPAAA clade</taxon>
        <taxon>Hologalegina</taxon>
        <taxon>IRL clade</taxon>
        <taxon>Trifolieae</taxon>
        <taxon>Medicago</taxon>
    </lineage>
</organism>
<reference evidence="2 4" key="1">
    <citation type="journal article" date="2011" name="Nature">
        <title>The Medicago genome provides insight into the evolution of rhizobial symbioses.</title>
        <authorList>
            <person name="Young N.D."/>
            <person name="Debelle F."/>
            <person name="Oldroyd G.E."/>
            <person name="Geurts R."/>
            <person name="Cannon S.B."/>
            <person name="Udvardi M.K."/>
            <person name="Benedito V.A."/>
            <person name="Mayer K.F."/>
            <person name="Gouzy J."/>
            <person name="Schoof H."/>
            <person name="Van de Peer Y."/>
            <person name="Proost S."/>
            <person name="Cook D.R."/>
            <person name="Meyers B.C."/>
            <person name="Spannagl M."/>
            <person name="Cheung F."/>
            <person name="De Mita S."/>
            <person name="Krishnakumar V."/>
            <person name="Gundlach H."/>
            <person name="Zhou S."/>
            <person name="Mudge J."/>
            <person name="Bharti A.K."/>
            <person name="Murray J.D."/>
            <person name="Naoumkina M.A."/>
            <person name="Rosen B."/>
            <person name="Silverstein K.A."/>
            <person name="Tang H."/>
            <person name="Rombauts S."/>
            <person name="Zhao P.X."/>
            <person name="Zhou P."/>
            <person name="Barbe V."/>
            <person name="Bardou P."/>
            <person name="Bechner M."/>
            <person name="Bellec A."/>
            <person name="Berger A."/>
            <person name="Berges H."/>
            <person name="Bidwell S."/>
            <person name="Bisseling T."/>
            <person name="Choisne N."/>
            <person name="Couloux A."/>
            <person name="Denny R."/>
            <person name="Deshpande S."/>
            <person name="Dai X."/>
            <person name="Doyle J.J."/>
            <person name="Dudez A.M."/>
            <person name="Farmer A.D."/>
            <person name="Fouteau S."/>
            <person name="Franken C."/>
            <person name="Gibelin C."/>
            <person name="Gish J."/>
            <person name="Goldstein S."/>
            <person name="Gonzalez A.J."/>
            <person name="Green P.J."/>
            <person name="Hallab A."/>
            <person name="Hartog M."/>
            <person name="Hua A."/>
            <person name="Humphray S.J."/>
            <person name="Jeong D.H."/>
            <person name="Jing Y."/>
            <person name="Jocker A."/>
            <person name="Kenton S.M."/>
            <person name="Kim D.J."/>
            <person name="Klee K."/>
            <person name="Lai H."/>
            <person name="Lang C."/>
            <person name="Lin S."/>
            <person name="Macmil S.L."/>
            <person name="Magdelenat G."/>
            <person name="Matthews L."/>
            <person name="McCorrison J."/>
            <person name="Monaghan E.L."/>
            <person name="Mun J.H."/>
            <person name="Najar F.Z."/>
            <person name="Nicholson C."/>
            <person name="Noirot C."/>
            <person name="O'Bleness M."/>
            <person name="Paule C.R."/>
            <person name="Poulain J."/>
            <person name="Prion F."/>
            <person name="Qin B."/>
            <person name="Qu C."/>
            <person name="Retzel E.F."/>
            <person name="Riddle C."/>
            <person name="Sallet E."/>
            <person name="Samain S."/>
            <person name="Samson N."/>
            <person name="Sanders I."/>
            <person name="Saurat O."/>
            <person name="Scarpelli C."/>
            <person name="Schiex T."/>
            <person name="Segurens B."/>
            <person name="Severin A.J."/>
            <person name="Sherrier D.J."/>
            <person name="Shi R."/>
            <person name="Sims S."/>
            <person name="Singer S.R."/>
            <person name="Sinharoy S."/>
            <person name="Sterck L."/>
            <person name="Viollet A."/>
            <person name="Wang B.B."/>
            <person name="Wang K."/>
            <person name="Wang M."/>
            <person name="Wang X."/>
            <person name="Warfsmann J."/>
            <person name="Weissenbach J."/>
            <person name="White D.D."/>
            <person name="White J.D."/>
            <person name="Wiley G.B."/>
            <person name="Wincker P."/>
            <person name="Xing Y."/>
            <person name="Yang L."/>
            <person name="Yao Z."/>
            <person name="Ying F."/>
            <person name="Zhai J."/>
            <person name="Zhou L."/>
            <person name="Zuber A."/>
            <person name="Denarie J."/>
            <person name="Dixon R.A."/>
            <person name="May G.D."/>
            <person name="Schwartz D.C."/>
            <person name="Rogers J."/>
            <person name="Quetier F."/>
            <person name="Town C.D."/>
            <person name="Roe B.A."/>
        </authorList>
    </citation>
    <scope>NUCLEOTIDE SEQUENCE [LARGE SCALE GENOMIC DNA]</scope>
    <source>
        <strain evidence="2">A17</strain>
        <strain evidence="3 4">cv. Jemalong A17</strain>
    </source>
</reference>
<sequence length="57" mass="6628">MALLKMSESLFPGWGNNTWPVHMPLRMSRISRPPLVGRKPVQKPKKKKSLKSVWDTR</sequence>
<protein>
    <submittedName>
        <fullName evidence="2 3">Uncharacterized protein</fullName>
    </submittedName>
</protein>
<dbReference type="EnsemblPlants" id="AET00238">
    <property type="protein sequence ID" value="AET00238"/>
    <property type="gene ID" value="MTR_5g089880"/>
</dbReference>
<evidence type="ECO:0000313" key="4">
    <source>
        <dbReference type="Proteomes" id="UP000002051"/>
    </source>
</evidence>
<dbReference type="EMBL" id="CM001221">
    <property type="protein sequence ID" value="AET00238.1"/>
    <property type="molecule type" value="Genomic_DNA"/>
</dbReference>
<name>G7K366_MEDTR</name>
<dbReference type="AlphaFoldDB" id="G7K366"/>
<reference evidence="2 4" key="2">
    <citation type="journal article" date="2014" name="BMC Genomics">
        <title>An improved genome release (version Mt4.0) for the model legume Medicago truncatula.</title>
        <authorList>
            <person name="Tang H."/>
            <person name="Krishnakumar V."/>
            <person name="Bidwell S."/>
            <person name="Rosen B."/>
            <person name="Chan A."/>
            <person name="Zhou S."/>
            <person name="Gentzbittel L."/>
            <person name="Childs K.L."/>
            <person name="Yandell M."/>
            <person name="Gundlach H."/>
            <person name="Mayer K.F."/>
            <person name="Schwartz D.C."/>
            <person name="Town C.D."/>
        </authorList>
    </citation>
    <scope>GENOME REANNOTATION</scope>
    <source>
        <strain evidence="3 4">cv. Jemalong A17</strain>
    </source>
</reference>
<feature type="region of interest" description="Disordered" evidence="1">
    <location>
        <begin position="30"/>
        <end position="57"/>
    </location>
</feature>
<dbReference type="Proteomes" id="UP000002051">
    <property type="component" value="Chromosome 5"/>
</dbReference>